<organism evidence="3 4">
    <name type="scientific">Algicella marina</name>
    <dbReference type="NCBI Taxonomy" id="2683284"/>
    <lineage>
        <taxon>Bacteria</taxon>
        <taxon>Pseudomonadati</taxon>
        <taxon>Pseudomonadota</taxon>
        <taxon>Alphaproteobacteria</taxon>
        <taxon>Rhodobacterales</taxon>
        <taxon>Paracoccaceae</taxon>
        <taxon>Algicella</taxon>
    </lineage>
</organism>
<dbReference type="Gene3D" id="2.60.200.20">
    <property type="match status" value="1"/>
</dbReference>
<keyword evidence="4" id="KW-1185">Reference proteome</keyword>
<reference evidence="3 4" key="1">
    <citation type="submission" date="2019-12" db="EMBL/GenBank/DDBJ databases">
        <title>Complete genome sequence of Algicella marina strain 9Alg 56(T) isolated from the red alga Tichocarpus crinitus.</title>
        <authorList>
            <person name="Kim S.-G."/>
            <person name="Nedashkovskaya O.I."/>
        </authorList>
    </citation>
    <scope>NUCLEOTIDE SEQUENCE [LARGE SCALE GENOMIC DNA]</scope>
    <source>
        <strain evidence="3 4">9Alg 56</strain>
    </source>
</reference>
<feature type="domain" description="FHA" evidence="1">
    <location>
        <begin position="201"/>
        <end position="244"/>
    </location>
</feature>
<evidence type="ECO:0000259" key="2">
    <source>
        <dbReference type="PROSITE" id="PS50125"/>
    </source>
</evidence>
<protein>
    <submittedName>
        <fullName evidence="3">FHA domain-containing protein</fullName>
    </submittedName>
</protein>
<evidence type="ECO:0000313" key="3">
    <source>
        <dbReference type="EMBL" id="QHQ36557.1"/>
    </source>
</evidence>
<dbReference type="PANTHER" id="PTHR43081:SF1">
    <property type="entry name" value="ADENYLATE CYCLASE, TERMINAL-DIFFERENTIATION SPECIFIC"/>
    <property type="match status" value="1"/>
</dbReference>
<dbReference type="InterPro" id="IPR029787">
    <property type="entry name" value="Nucleotide_cyclase"/>
</dbReference>
<accession>A0A6P1T3G7</accession>
<dbReference type="PROSITE" id="PS50125">
    <property type="entry name" value="GUANYLATE_CYCLASE_2"/>
    <property type="match status" value="1"/>
</dbReference>
<dbReference type="InterPro" id="IPR008984">
    <property type="entry name" value="SMAD_FHA_dom_sf"/>
</dbReference>
<feature type="domain" description="Guanylate cyclase" evidence="2">
    <location>
        <begin position="5"/>
        <end position="112"/>
    </location>
</feature>
<dbReference type="RefSeq" id="WP_161863103.1">
    <property type="nucleotide sequence ID" value="NZ_CP046620.1"/>
</dbReference>
<proteinExistence type="predicted"/>
<evidence type="ECO:0000259" key="1">
    <source>
        <dbReference type="PROSITE" id="PS50006"/>
    </source>
</evidence>
<dbReference type="EMBL" id="CP046620">
    <property type="protein sequence ID" value="QHQ36557.1"/>
    <property type="molecule type" value="Genomic_DNA"/>
</dbReference>
<dbReference type="InterPro" id="IPR050697">
    <property type="entry name" value="Adenylyl/Guanylyl_Cyclase_3/4"/>
</dbReference>
<dbReference type="Proteomes" id="UP000464495">
    <property type="component" value="Chromosome"/>
</dbReference>
<evidence type="ECO:0000313" key="4">
    <source>
        <dbReference type="Proteomes" id="UP000464495"/>
    </source>
</evidence>
<dbReference type="InterPro" id="IPR000253">
    <property type="entry name" value="FHA_dom"/>
</dbReference>
<dbReference type="SUPFAM" id="SSF55073">
    <property type="entry name" value="Nucleotide cyclase"/>
    <property type="match status" value="1"/>
</dbReference>
<dbReference type="GO" id="GO:0004016">
    <property type="term" value="F:adenylate cyclase activity"/>
    <property type="evidence" value="ECO:0007669"/>
    <property type="project" value="UniProtKB-ARBA"/>
</dbReference>
<dbReference type="Pfam" id="PF00498">
    <property type="entry name" value="FHA"/>
    <property type="match status" value="1"/>
</dbReference>
<dbReference type="InterPro" id="IPR001054">
    <property type="entry name" value="A/G_cyclase"/>
</dbReference>
<sequence length="294" mass="31800">MTAACVLIADISGSTPLYEKLGNTAALAEINRCLESLKEVISQTGGEFVSSKGDDVLALFDGPNNALTASIEMLRRHAEDVLSIHAGIYWGEMVHSNENVYGKPVYTAARLASLAKPGEVLLGDQCFQMLSPENKAMLTPIGTLHLKGKPKPTEVHSYVQVGSAFVHTVTMHPRAMRIERDSYALLSCGDRKWRISEGEIFTIGRAEDCTFSLPEAWVSRQHARLTVTRGLVELVDHSSTGSFVINGDQSEIEICRQSIALTGAGSISLGVPHSEPAAMPISFEIAEIRARPPA</sequence>
<dbReference type="CDD" id="cd07302">
    <property type="entry name" value="CHD"/>
    <property type="match status" value="1"/>
</dbReference>
<dbReference type="KEGG" id="amaq:GO499_15940"/>
<dbReference type="SMART" id="SM00240">
    <property type="entry name" value="FHA"/>
    <property type="match status" value="1"/>
</dbReference>
<gene>
    <name evidence="3" type="ORF">GO499_15940</name>
</gene>
<dbReference type="Gene3D" id="3.30.70.1230">
    <property type="entry name" value="Nucleotide cyclase"/>
    <property type="match status" value="1"/>
</dbReference>
<dbReference type="GO" id="GO:0009190">
    <property type="term" value="P:cyclic nucleotide biosynthetic process"/>
    <property type="evidence" value="ECO:0007669"/>
    <property type="project" value="InterPro"/>
</dbReference>
<dbReference type="SUPFAM" id="SSF49879">
    <property type="entry name" value="SMAD/FHA domain"/>
    <property type="match status" value="1"/>
</dbReference>
<dbReference type="GO" id="GO:0035556">
    <property type="term" value="P:intracellular signal transduction"/>
    <property type="evidence" value="ECO:0007669"/>
    <property type="project" value="InterPro"/>
</dbReference>
<dbReference type="AlphaFoldDB" id="A0A6P1T3G7"/>
<dbReference type="PROSITE" id="PS50006">
    <property type="entry name" value="FHA_DOMAIN"/>
    <property type="match status" value="1"/>
</dbReference>
<name>A0A6P1T3G7_9RHOB</name>
<dbReference type="PANTHER" id="PTHR43081">
    <property type="entry name" value="ADENYLATE CYCLASE, TERMINAL-DIFFERENTIATION SPECIFIC-RELATED"/>
    <property type="match status" value="1"/>
</dbReference>
<dbReference type="CDD" id="cd00060">
    <property type="entry name" value="FHA"/>
    <property type="match status" value="1"/>
</dbReference>
<dbReference type="Pfam" id="PF00211">
    <property type="entry name" value="Guanylate_cyc"/>
    <property type="match status" value="1"/>
</dbReference>